<name>A0A0C2M7J9_THEKT</name>
<evidence type="ECO:0000313" key="2">
    <source>
        <dbReference type="Proteomes" id="UP000031668"/>
    </source>
</evidence>
<reference evidence="1 2" key="1">
    <citation type="journal article" date="2014" name="Genome Biol. Evol.">
        <title>The genome of the myxosporean Thelohanellus kitauei shows adaptations to nutrient acquisition within its fish host.</title>
        <authorList>
            <person name="Yang Y."/>
            <person name="Xiong J."/>
            <person name="Zhou Z."/>
            <person name="Huo F."/>
            <person name="Miao W."/>
            <person name="Ran C."/>
            <person name="Liu Y."/>
            <person name="Zhang J."/>
            <person name="Feng J."/>
            <person name="Wang M."/>
            <person name="Wang M."/>
            <person name="Wang L."/>
            <person name="Yao B."/>
        </authorList>
    </citation>
    <scope>NUCLEOTIDE SEQUENCE [LARGE SCALE GENOMIC DNA]</scope>
    <source>
        <strain evidence="1">Wuqing</strain>
    </source>
</reference>
<organism evidence="1 2">
    <name type="scientific">Thelohanellus kitauei</name>
    <name type="common">Myxosporean</name>
    <dbReference type="NCBI Taxonomy" id="669202"/>
    <lineage>
        <taxon>Eukaryota</taxon>
        <taxon>Metazoa</taxon>
        <taxon>Cnidaria</taxon>
        <taxon>Myxozoa</taxon>
        <taxon>Myxosporea</taxon>
        <taxon>Bivalvulida</taxon>
        <taxon>Platysporina</taxon>
        <taxon>Myxobolidae</taxon>
        <taxon>Thelohanellus</taxon>
    </lineage>
</organism>
<gene>
    <name evidence="1" type="ORF">RF11_02531</name>
</gene>
<dbReference type="AlphaFoldDB" id="A0A0C2M7J9"/>
<dbReference type="Proteomes" id="UP000031668">
    <property type="component" value="Unassembled WGS sequence"/>
</dbReference>
<comment type="caution">
    <text evidence="1">The sequence shown here is derived from an EMBL/GenBank/DDBJ whole genome shotgun (WGS) entry which is preliminary data.</text>
</comment>
<protein>
    <submittedName>
        <fullName evidence="1">Uncharacterized protein</fullName>
    </submittedName>
</protein>
<keyword evidence="2" id="KW-1185">Reference proteome</keyword>
<proteinExistence type="predicted"/>
<evidence type="ECO:0000313" key="1">
    <source>
        <dbReference type="EMBL" id="KII60339.1"/>
    </source>
</evidence>
<accession>A0A0C2M7J9</accession>
<sequence length="214" mass="24010">MVSRSKGYAGFILSSGRIANEVKQEGDPNVIDKLNAELTECLAGCFPQKTSNQPNLLDIGEKADDMRVDDPPDSKLILNVHLIINNKDARTNAISHRRKNQTKHELKDKCYYLASVRIGWIEDQLLCRYSNDRSSSLYPCRSSPNCSKIENVGETILLFGATRKSWTFFVVRKILIPNNKLSDLDRKPIVDACQKVSKISIVLGVAWSTINSVI</sequence>
<dbReference type="EMBL" id="JWZT01005683">
    <property type="protein sequence ID" value="KII60339.1"/>
    <property type="molecule type" value="Genomic_DNA"/>
</dbReference>